<evidence type="ECO:0000256" key="1">
    <source>
        <dbReference type="ARBA" id="ARBA00022737"/>
    </source>
</evidence>
<accession>A0A5N5CY20</accession>
<feature type="repeat" description="ANK" evidence="3">
    <location>
        <begin position="462"/>
        <end position="494"/>
    </location>
</feature>
<dbReference type="InterPro" id="IPR051165">
    <property type="entry name" value="Multifunctional_ANK_Repeat"/>
</dbReference>
<keyword evidence="1" id="KW-0677">Repeat</keyword>
<dbReference type="PROSITE" id="PS50297">
    <property type="entry name" value="ANK_REP_REGION"/>
    <property type="match status" value="8"/>
</dbReference>
<evidence type="ECO:0000256" key="2">
    <source>
        <dbReference type="ARBA" id="ARBA00023043"/>
    </source>
</evidence>
<name>A0A5N5CY20_9PEZI</name>
<feature type="region of interest" description="Disordered" evidence="4">
    <location>
        <begin position="899"/>
        <end position="942"/>
    </location>
</feature>
<feature type="repeat" description="ANK" evidence="3">
    <location>
        <begin position="590"/>
        <end position="622"/>
    </location>
</feature>
<proteinExistence type="predicted"/>
<dbReference type="OrthoDB" id="3679171at2759"/>
<dbReference type="Pfam" id="PF12796">
    <property type="entry name" value="Ank_2"/>
    <property type="match status" value="6"/>
</dbReference>
<feature type="repeat" description="ANK" evidence="3">
    <location>
        <begin position="293"/>
        <end position="321"/>
    </location>
</feature>
<feature type="repeat" description="ANK" evidence="3">
    <location>
        <begin position="261"/>
        <end position="293"/>
    </location>
</feature>
<gene>
    <name evidence="5" type="primary">Ank3_2</name>
    <name evidence="5" type="ORF">DBV05_g11055</name>
</gene>
<feature type="repeat" description="ANK" evidence="3">
    <location>
        <begin position="229"/>
        <end position="261"/>
    </location>
</feature>
<dbReference type="AlphaFoldDB" id="A0A5N5CY20"/>
<feature type="repeat" description="ANK" evidence="3">
    <location>
        <begin position="162"/>
        <end position="194"/>
    </location>
</feature>
<feature type="repeat" description="ANK" evidence="3">
    <location>
        <begin position="128"/>
        <end position="149"/>
    </location>
</feature>
<dbReference type="Gene3D" id="1.25.40.20">
    <property type="entry name" value="Ankyrin repeat-containing domain"/>
    <property type="match status" value="4"/>
</dbReference>
<dbReference type="EMBL" id="VCHE01000144">
    <property type="protein sequence ID" value="KAB2570258.1"/>
    <property type="molecule type" value="Genomic_DNA"/>
</dbReference>
<evidence type="ECO:0000256" key="4">
    <source>
        <dbReference type="SAM" id="MobiDB-lite"/>
    </source>
</evidence>
<feature type="repeat" description="ANK" evidence="3">
    <location>
        <begin position="771"/>
        <end position="814"/>
    </location>
</feature>
<dbReference type="Pfam" id="PF00023">
    <property type="entry name" value="Ank"/>
    <property type="match status" value="1"/>
</dbReference>
<evidence type="ECO:0000313" key="5">
    <source>
        <dbReference type="EMBL" id="KAB2570258.1"/>
    </source>
</evidence>
<dbReference type="PANTHER" id="PTHR24123:SF33">
    <property type="entry name" value="PROTEIN HOS4"/>
    <property type="match status" value="1"/>
</dbReference>
<dbReference type="InterPro" id="IPR036770">
    <property type="entry name" value="Ankyrin_rpt-contain_sf"/>
</dbReference>
<dbReference type="PRINTS" id="PR01415">
    <property type="entry name" value="ANKYRIN"/>
</dbReference>
<dbReference type="SUPFAM" id="SSF48403">
    <property type="entry name" value="Ankyrin repeat"/>
    <property type="match status" value="3"/>
</dbReference>
<reference evidence="5 6" key="1">
    <citation type="journal article" date="2019" name="Sci. Rep.">
        <title>A multi-omics analysis of the grapevine pathogen Lasiodiplodia theobromae reveals that temperature affects the expression of virulence- and pathogenicity-related genes.</title>
        <authorList>
            <person name="Felix C."/>
            <person name="Meneses R."/>
            <person name="Goncalves M.F.M."/>
            <person name="Tilleman L."/>
            <person name="Duarte A.S."/>
            <person name="Jorrin-Novo J.V."/>
            <person name="Van de Peer Y."/>
            <person name="Deforce D."/>
            <person name="Van Nieuwerburgh F."/>
            <person name="Esteves A.C."/>
            <person name="Alves A."/>
        </authorList>
    </citation>
    <scope>NUCLEOTIDE SEQUENCE [LARGE SCALE GENOMIC DNA]</scope>
    <source>
        <strain evidence="5 6">LA-SOL3</strain>
    </source>
</reference>
<dbReference type="Proteomes" id="UP000325902">
    <property type="component" value="Unassembled WGS sequence"/>
</dbReference>
<evidence type="ECO:0000313" key="6">
    <source>
        <dbReference type="Proteomes" id="UP000325902"/>
    </source>
</evidence>
<dbReference type="PROSITE" id="PS50088">
    <property type="entry name" value="ANK_REPEAT"/>
    <property type="match status" value="10"/>
</dbReference>
<keyword evidence="2 3" id="KW-0040">ANK repeat</keyword>
<feature type="compositionally biased region" description="Basic and acidic residues" evidence="4">
    <location>
        <begin position="906"/>
        <end position="918"/>
    </location>
</feature>
<keyword evidence="6" id="KW-1185">Reference proteome</keyword>
<feature type="repeat" description="ANK" evidence="3">
    <location>
        <begin position="425"/>
        <end position="457"/>
    </location>
</feature>
<dbReference type="SMART" id="SM00248">
    <property type="entry name" value="ANK"/>
    <property type="match status" value="20"/>
</dbReference>
<organism evidence="5 6">
    <name type="scientific">Lasiodiplodia theobromae</name>
    <dbReference type="NCBI Taxonomy" id="45133"/>
    <lineage>
        <taxon>Eukaryota</taxon>
        <taxon>Fungi</taxon>
        <taxon>Dikarya</taxon>
        <taxon>Ascomycota</taxon>
        <taxon>Pezizomycotina</taxon>
        <taxon>Dothideomycetes</taxon>
        <taxon>Dothideomycetes incertae sedis</taxon>
        <taxon>Botryosphaeriales</taxon>
        <taxon>Botryosphaeriaceae</taxon>
        <taxon>Lasiodiplodia</taxon>
    </lineage>
</organism>
<feature type="compositionally biased region" description="Acidic residues" evidence="4">
    <location>
        <begin position="919"/>
        <end position="935"/>
    </location>
</feature>
<feature type="repeat" description="ANK" evidence="3">
    <location>
        <begin position="557"/>
        <end position="589"/>
    </location>
</feature>
<evidence type="ECO:0000256" key="3">
    <source>
        <dbReference type="PROSITE-ProRule" id="PRU00023"/>
    </source>
</evidence>
<dbReference type="PANTHER" id="PTHR24123">
    <property type="entry name" value="ANKYRIN REPEAT-CONTAINING"/>
    <property type="match status" value="1"/>
</dbReference>
<comment type="caution">
    <text evidence="5">The sequence shown here is derived from an EMBL/GenBank/DDBJ whole genome shotgun (WGS) entry which is preliminary data.</text>
</comment>
<sequence>MRTDRCYVSIIPLIASVGIQDLPALRINGEQSRYALIEAARNGHGEIVQRLLDTIEIDNEIAETTLLAACSHGDEQLLISLINRLGSLNAFTLPPFLLNRASWLGQQQLAKLLIDRDVARTANEHTFLRQTPLHHAARHGHTEIAELVLARDPSLVSTLAKGEWSPLKFAAMYGHPALVRLLLAHGADKDPRTANVGTPLANACVGGLHAAARVLLDAGVDPNLAEPTTGQTPLVVAAGYKRERCVRLLLDHGADVQVDSPHGTALYRAVINKHADVCRLLLNRGASANCSGDQGPALGVTVRNKDMEVVKLLVEHGADVNGLIDDGAHTILYRAILTKGSLEIIRYLLDNGAEINSIRSGKRLLWRAIFGDDAEIVPLLIKKGADVNFTISDGWTPLHASYENAVMTKILLEAGASVDRLRNGNGESALFLASWYNQPDVVQILLGHNAQVDLRCRTPDDAEFTALYCATVNGHAKVARILLEAGADVNYHDKSASVLHAAAMHGEEILRTLLEFRPDIAVRTPSGKTALHYYSLPLACAKILVHSGLHIELTESAGYTPLCFAVRCDNLEVARFLLAKGASVAVSTKDHGSPLHLACSYGSLQGVKMLVAAGADIHRSHPDAGTPVYAACTRPVPSQESWEQYDSCTRDVLEYLLHGCEEKPDVNQPGGKLGFALSAACAFCSVATIDALLDAGARVDVHDAFGRHPVHLAAHANVENFERMCRADTDLSCLDKSRRNVLHAAVQSGNVALVERVLEVTDGLLNAADCHGWTPLHYAARGCHPILFQDQATWSKEIIKVLLDQGADLWVTSHGFEQEWLPLELARYHGAPQEVLDLLTPAEKTGKSPKQWSNEKQQWMKVFKITAYCDCCLFKCEDFDLCYKCNRLAAILHPGHQFEESGPEFEVEKSSSSDHDTSDGESDGEDESDEDEDEEDQKHENS</sequence>
<protein>
    <submittedName>
        <fullName evidence="5">Ankyrin-3</fullName>
    </submittedName>
</protein>
<dbReference type="InterPro" id="IPR002110">
    <property type="entry name" value="Ankyrin_rpt"/>
</dbReference>